<gene>
    <name evidence="1" type="ORF">BCR33DRAFT_739110</name>
</gene>
<keyword evidence="2" id="KW-1185">Reference proteome</keyword>
<dbReference type="OrthoDB" id="2122179at2759"/>
<sequence length="393" mass="44482">MIRTLRLDVDPNEAIWLPENLSEAEKEEYRRTFWVSSVYCKIHKLSNGLLDSDLTHPTTPNSIMYQIEESTQTAPIVYLYHLLDVTADVLRYVTRTSSSNVLDNTPFTPLQKRLDSWHATVPPILHLEFSDPNLPAKLTGVETSCRTLLNLFYHSTVCQLHRLRLYLSKSCTVSSTPQLTISLVSVFQSAHHISNIARILLPLIASDPELYFYSYIPFFEAAVSLWFLACRSRGDWIDEVLLATGGVGLDAEETESDSEVKQEAFSRGTDSRRTYATPEVGGGLEKFYRELKYAVQNVLDALRVFQEKMERNVVASKADLNFMASLTDEVVDHSLNLTSRVNFFTPLVHIVQVMVAEIETVCVGFEVKVQPGMEAKVFDIPKPLVFLSLMFGE</sequence>
<reference evidence="1 2" key="1">
    <citation type="submission" date="2016-07" db="EMBL/GenBank/DDBJ databases">
        <title>Pervasive Adenine N6-methylation of Active Genes in Fungi.</title>
        <authorList>
            <consortium name="DOE Joint Genome Institute"/>
            <person name="Mondo S.J."/>
            <person name="Dannebaum R.O."/>
            <person name="Kuo R.C."/>
            <person name="Labutti K."/>
            <person name="Haridas S."/>
            <person name="Kuo A."/>
            <person name="Salamov A."/>
            <person name="Ahrendt S.R."/>
            <person name="Lipzen A."/>
            <person name="Sullivan W."/>
            <person name="Andreopoulos W.B."/>
            <person name="Clum A."/>
            <person name="Lindquist E."/>
            <person name="Daum C."/>
            <person name="Ramamoorthy G.K."/>
            <person name="Gryganskyi A."/>
            <person name="Culley D."/>
            <person name="Magnuson J.K."/>
            <person name="James T.Y."/>
            <person name="O'Malley M.A."/>
            <person name="Stajich J.E."/>
            <person name="Spatafora J.W."/>
            <person name="Visel A."/>
            <person name="Grigoriev I.V."/>
        </authorList>
    </citation>
    <scope>NUCLEOTIDE SEQUENCE [LARGE SCALE GENOMIC DNA]</scope>
    <source>
        <strain evidence="1 2">JEL800</strain>
    </source>
</reference>
<comment type="caution">
    <text evidence="1">The sequence shown here is derived from an EMBL/GenBank/DDBJ whole genome shotgun (WGS) entry which is preliminary data.</text>
</comment>
<evidence type="ECO:0000313" key="1">
    <source>
        <dbReference type="EMBL" id="ORY42548.1"/>
    </source>
</evidence>
<organism evidence="1 2">
    <name type="scientific">Rhizoclosmatium globosum</name>
    <dbReference type="NCBI Taxonomy" id="329046"/>
    <lineage>
        <taxon>Eukaryota</taxon>
        <taxon>Fungi</taxon>
        <taxon>Fungi incertae sedis</taxon>
        <taxon>Chytridiomycota</taxon>
        <taxon>Chytridiomycota incertae sedis</taxon>
        <taxon>Chytridiomycetes</taxon>
        <taxon>Chytridiales</taxon>
        <taxon>Chytriomycetaceae</taxon>
        <taxon>Rhizoclosmatium</taxon>
    </lineage>
</organism>
<dbReference type="Proteomes" id="UP000193642">
    <property type="component" value="Unassembled WGS sequence"/>
</dbReference>
<proteinExistence type="predicted"/>
<evidence type="ECO:0008006" key="3">
    <source>
        <dbReference type="Google" id="ProtNLM"/>
    </source>
</evidence>
<dbReference type="EMBL" id="MCGO01000028">
    <property type="protein sequence ID" value="ORY42548.1"/>
    <property type="molecule type" value="Genomic_DNA"/>
</dbReference>
<protein>
    <recommendedName>
        <fullName evidence="3">Transcription factor domain-containing protein</fullName>
    </recommendedName>
</protein>
<name>A0A1Y2C682_9FUNG</name>
<evidence type="ECO:0000313" key="2">
    <source>
        <dbReference type="Proteomes" id="UP000193642"/>
    </source>
</evidence>
<accession>A0A1Y2C682</accession>
<dbReference type="CDD" id="cd12148">
    <property type="entry name" value="fungal_TF_MHR"/>
    <property type="match status" value="1"/>
</dbReference>
<dbReference type="AlphaFoldDB" id="A0A1Y2C682"/>